<gene>
    <name evidence="1" type="ORF">GCM10009741_06680</name>
</gene>
<name>A0ABP4L0Y2_9ACTN</name>
<comment type="caution">
    <text evidence="1">The sequence shown here is derived from an EMBL/GenBank/DDBJ whole genome shotgun (WGS) entry which is preliminary data.</text>
</comment>
<sequence>MLVGSAGFDGVVVGATVGGLLVTVPGGGVVVPGLVGFQVGRDDGRIPVPAAASRSVVRDFPALAAFFWWETTG</sequence>
<proteinExistence type="predicted"/>
<keyword evidence="2" id="KW-1185">Reference proteome</keyword>
<evidence type="ECO:0000313" key="1">
    <source>
        <dbReference type="EMBL" id="GAA1511917.1"/>
    </source>
</evidence>
<dbReference type="Proteomes" id="UP001500363">
    <property type="component" value="Unassembled WGS sequence"/>
</dbReference>
<accession>A0ABP4L0Y2</accession>
<evidence type="ECO:0000313" key="2">
    <source>
        <dbReference type="Proteomes" id="UP001500363"/>
    </source>
</evidence>
<reference evidence="2" key="1">
    <citation type="journal article" date="2019" name="Int. J. Syst. Evol. Microbiol.">
        <title>The Global Catalogue of Microorganisms (GCM) 10K type strain sequencing project: providing services to taxonomists for standard genome sequencing and annotation.</title>
        <authorList>
            <consortium name="The Broad Institute Genomics Platform"/>
            <consortium name="The Broad Institute Genome Sequencing Center for Infectious Disease"/>
            <person name="Wu L."/>
            <person name="Ma J."/>
        </authorList>
    </citation>
    <scope>NUCLEOTIDE SEQUENCE [LARGE SCALE GENOMIC DNA]</scope>
    <source>
        <strain evidence="2">JCM 14303</strain>
    </source>
</reference>
<dbReference type="EMBL" id="BAAANC010000001">
    <property type="protein sequence ID" value="GAA1511917.1"/>
    <property type="molecule type" value="Genomic_DNA"/>
</dbReference>
<protein>
    <submittedName>
        <fullName evidence="1">Uncharacterized protein</fullName>
    </submittedName>
</protein>
<organism evidence="1 2">
    <name type="scientific">Kribbella lupini</name>
    <dbReference type="NCBI Taxonomy" id="291602"/>
    <lineage>
        <taxon>Bacteria</taxon>
        <taxon>Bacillati</taxon>
        <taxon>Actinomycetota</taxon>
        <taxon>Actinomycetes</taxon>
        <taxon>Propionibacteriales</taxon>
        <taxon>Kribbellaceae</taxon>
        <taxon>Kribbella</taxon>
    </lineage>
</organism>